<keyword evidence="4" id="KW-0378">Hydrolase</keyword>
<feature type="non-terminal residue" evidence="6">
    <location>
        <position position="1"/>
    </location>
</feature>
<accession>X1G8U2</accession>
<dbReference type="InterPro" id="IPR011356">
    <property type="entry name" value="Leucine_aapep/pepB"/>
</dbReference>
<dbReference type="PANTHER" id="PTHR11963:SF23">
    <property type="entry name" value="CYTOSOL AMINOPEPTIDASE"/>
    <property type="match status" value="1"/>
</dbReference>
<dbReference type="Pfam" id="PF00883">
    <property type="entry name" value="Peptidase_M17"/>
    <property type="match status" value="1"/>
</dbReference>
<dbReference type="GO" id="GO:0006508">
    <property type="term" value="P:proteolysis"/>
    <property type="evidence" value="ECO:0007669"/>
    <property type="project" value="UniProtKB-KW"/>
</dbReference>
<reference evidence="6" key="1">
    <citation type="journal article" date="2014" name="Front. Microbiol.">
        <title>High frequency of phylogenetically diverse reductive dehalogenase-homologous genes in deep subseafloor sedimentary metagenomes.</title>
        <authorList>
            <person name="Kawai M."/>
            <person name="Futagami T."/>
            <person name="Toyoda A."/>
            <person name="Takaki Y."/>
            <person name="Nishi S."/>
            <person name="Hori S."/>
            <person name="Arai W."/>
            <person name="Tsubouchi T."/>
            <person name="Morono Y."/>
            <person name="Uchiyama I."/>
            <person name="Ito T."/>
            <person name="Fujiyama A."/>
            <person name="Inagaki F."/>
            <person name="Takami H."/>
        </authorList>
    </citation>
    <scope>NUCLEOTIDE SEQUENCE</scope>
    <source>
        <strain evidence="6">Expedition CK06-06</strain>
    </source>
</reference>
<evidence type="ECO:0000256" key="3">
    <source>
        <dbReference type="ARBA" id="ARBA00022670"/>
    </source>
</evidence>
<sequence>PNVNIAAIVPATENLPSGSALKPGDIVKAMNGKTIEVISTDAEGRLILADALSYAVRQGLSPLVDVATLTGACRVALGTLYSGVFGNKQELMNNVLQAADRAGERLWQMPMPDEYKEQNKSQIADIKNTGNRYGGAITAALFLSEFVSNTPWVHIDIAGTASSNKESGYTIKGATGVGVRTLIELALSLAEQG</sequence>
<proteinExistence type="inferred from homology"/>
<evidence type="ECO:0000313" key="6">
    <source>
        <dbReference type="EMBL" id="GAH41250.1"/>
    </source>
</evidence>
<evidence type="ECO:0000256" key="1">
    <source>
        <dbReference type="ARBA" id="ARBA00009528"/>
    </source>
</evidence>
<dbReference type="GO" id="GO:0005737">
    <property type="term" value="C:cytoplasm"/>
    <property type="evidence" value="ECO:0007669"/>
    <property type="project" value="InterPro"/>
</dbReference>
<organism evidence="6">
    <name type="scientific">marine sediment metagenome</name>
    <dbReference type="NCBI Taxonomy" id="412755"/>
    <lineage>
        <taxon>unclassified sequences</taxon>
        <taxon>metagenomes</taxon>
        <taxon>ecological metagenomes</taxon>
    </lineage>
</organism>
<gene>
    <name evidence="6" type="ORF">S03H2_13997</name>
</gene>
<keyword evidence="3" id="KW-0645">Protease</keyword>
<dbReference type="GO" id="GO:0030145">
    <property type="term" value="F:manganese ion binding"/>
    <property type="evidence" value="ECO:0007669"/>
    <property type="project" value="InterPro"/>
</dbReference>
<dbReference type="SUPFAM" id="SSF53187">
    <property type="entry name" value="Zn-dependent exopeptidases"/>
    <property type="match status" value="1"/>
</dbReference>
<name>X1G8U2_9ZZZZ</name>
<evidence type="ECO:0000256" key="2">
    <source>
        <dbReference type="ARBA" id="ARBA00022438"/>
    </source>
</evidence>
<keyword evidence="2" id="KW-0031">Aminopeptidase</keyword>
<dbReference type="PROSITE" id="PS00631">
    <property type="entry name" value="CYTOSOL_AP"/>
    <property type="match status" value="1"/>
</dbReference>
<feature type="domain" description="Cytosol aminopeptidase" evidence="5">
    <location>
        <begin position="39"/>
        <end position="46"/>
    </location>
</feature>
<dbReference type="PANTHER" id="PTHR11963">
    <property type="entry name" value="LEUCINE AMINOPEPTIDASE-RELATED"/>
    <property type="match status" value="1"/>
</dbReference>
<protein>
    <recommendedName>
        <fullName evidence="5">Cytosol aminopeptidase domain-containing protein</fullName>
    </recommendedName>
</protein>
<evidence type="ECO:0000256" key="4">
    <source>
        <dbReference type="ARBA" id="ARBA00022801"/>
    </source>
</evidence>
<dbReference type="EMBL" id="BARU01007098">
    <property type="protein sequence ID" value="GAH41250.1"/>
    <property type="molecule type" value="Genomic_DNA"/>
</dbReference>
<evidence type="ECO:0000259" key="5">
    <source>
        <dbReference type="PROSITE" id="PS00631"/>
    </source>
</evidence>
<dbReference type="AlphaFoldDB" id="X1G8U2"/>
<comment type="caution">
    <text evidence="6">The sequence shown here is derived from an EMBL/GenBank/DDBJ whole genome shotgun (WGS) entry which is preliminary data.</text>
</comment>
<comment type="similarity">
    <text evidence="1">Belongs to the peptidase M17 family.</text>
</comment>
<dbReference type="GO" id="GO:0070006">
    <property type="term" value="F:metalloaminopeptidase activity"/>
    <property type="evidence" value="ECO:0007669"/>
    <property type="project" value="InterPro"/>
</dbReference>
<dbReference type="PRINTS" id="PR00481">
    <property type="entry name" value="LAMNOPPTDASE"/>
</dbReference>
<dbReference type="Gene3D" id="3.40.630.10">
    <property type="entry name" value="Zn peptidases"/>
    <property type="match status" value="1"/>
</dbReference>
<dbReference type="InterPro" id="IPR000819">
    <property type="entry name" value="Peptidase_M17_C"/>
</dbReference>